<keyword evidence="2" id="KW-1185">Reference proteome</keyword>
<dbReference type="RefSeq" id="WP_241370808.1">
    <property type="nucleotide sequence ID" value="NZ_JAKZFC010000009.1"/>
</dbReference>
<dbReference type="Proteomes" id="UP001316087">
    <property type="component" value="Unassembled WGS sequence"/>
</dbReference>
<accession>A0ABS9UH14</accession>
<reference evidence="1 2" key="1">
    <citation type="submission" date="2022-03" db="EMBL/GenBank/DDBJ databases">
        <authorList>
            <person name="Jo J.-H."/>
            <person name="Im W.-T."/>
        </authorList>
    </citation>
    <scope>NUCLEOTIDE SEQUENCE [LARGE SCALE GENOMIC DNA]</scope>
    <source>
        <strain evidence="1 2">MA9</strain>
    </source>
</reference>
<evidence type="ECO:0000313" key="1">
    <source>
        <dbReference type="EMBL" id="MCH7323647.1"/>
    </source>
</evidence>
<protein>
    <submittedName>
        <fullName evidence="1">Uncharacterized protein</fullName>
    </submittedName>
</protein>
<sequence length="45" mass="4956">MAKELDLKRIVTNLAKVGVTATVTKSRLELLKVLTPPTQTPHTQN</sequence>
<organism evidence="1 2">
    <name type="scientific">Solibacillus palustris</name>
    <dbReference type="NCBI Taxonomy" id="2908203"/>
    <lineage>
        <taxon>Bacteria</taxon>
        <taxon>Bacillati</taxon>
        <taxon>Bacillota</taxon>
        <taxon>Bacilli</taxon>
        <taxon>Bacillales</taxon>
        <taxon>Caryophanaceae</taxon>
        <taxon>Solibacillus</taxon>
    </lineage>
</organism>
<dbReference type="EMBL" id="JAKZFC010000009">
    <property type="protein sequence ID" value="MCH7323647.1"/>
    <property type="molecule type" value="Genomic_DNA"/>
</dbReference>
<evidence type="ECO:0000313" key="2">
    <source>
        <dbReference type="Proteomes" id="UP001316087"/>
    </source>
</evidence>
<dbReference type="InterPro" id="IPR049839">
    <property type="entry name" value="Lmo0850-like"/>
</dbReference>
<proteinExistence type="predicted"/>
<name>A0ABS9UH14_9BACL</name>
<comment type="caution">
    <text evidence="1">The sequence shown here is derived from an EMBL/GenBank/DDBJ whole genome shotgun (WGS) entry which is preliminary data.</text>
</comment>
<dbReference type="NCBIfam" id="NF040845">
    <property type="entry name" value="lmo0850_fam"/>
    <property type="match status" value="1"/>
</dbReference>
<gene>
    <name evidence="1" type="ORF">LZ480_17390</name>
</gene>